<dbReference type="GO" id="GO:0006508">
    <property type="term" value="P:proteolysis"/>
    <property type="evidence" value="ECO:0007669"/>
    <property type="project" value="UniProtKB-KW"/>
</dbReference>
<comment type="catalytic activity">
    <reaction evidence="1">
        <text>Release of an N-terminal aspartate or glutamate from a peptide, with a preference for aspartate.</text>
        <dbReference type="EC" id="3.4.11.21"/>
    </reaction>
</comment>
<dbReference type="EMBL" id="MU826414">
    <property type="protein sequence ID" value="KAJ7376093.1"/>
    <property type="molecule type" value="Genomic_DNA"/>
</dbReference>
<reference evidence="13" key="1">
    <citation type="submission" date="2023-01" db="EMBL/GenBank/DDBJ databases">
        <title>Genome assembly of the deep-sea coral Lophelia pertusa.</title>
        <authorList>
            <person name="Herrera S."/>
            <person name="Cordes E."/>
        </authorList>
    </citation>
    <scope>NUCLEOTIDE SEQUENCE</scope>
    <source>
        <strain evidence="13">USNM1676648</strain>
        <tissue evidence="13">Polyp</tissue>
    </source>
</reference>
<evidence type="ECO:0000256" key="5">
    <source>
        <dbReference type="ARBA" id="ARBA00011965"/>
    </source>
</evidence>
<keyword evidence="14" id="KW-1185">Reference proteome</keyword>
<dbReference type="Pfam" id="PF02127">
    <property type="entry name" value="Peptidase_M18"/>
    <property type="match status" value="1"/>
</dbReference>
<evidence type="ECO:0000256" key="11">
    <source>
        <dbReference type="ARBA" id="ARBA00022833"/>
    </source>
</evidence>
<dbReference type="SUPFAM" id="SSF53187">
    <property type="entry name" value="Zn-dependent exopeptidases"/>
    <property type="match status" value="1"/>
</dbReference>
<evidence type="ECO:0000256" key="12">
    <source>
        <dbReference type="ARBA" id="ARBA00023049"/>
    </source>
</evidence>
<evidence type="ECO:0000256" key="6">
    <source>
        <dbReference type="ARBA" id="ARBA00015118"/>
    </source>
</evidence>
<comment type="cofactor">
    <cofactor evidence="2">
        <name>Zn(2+)</name>
        <dbReference type="ChEBI" id="CHEBI:29105"/>
    </cofactor>
</comment>
<evidence type="ECO:0000313" key="14">
    <source>
        <dbReference type="Proteomes" id="UP001163046"/>
    </source>
</evidence>
<dbReference type="GO" id="GO:0008270">
    <property type="term" value="F:zinc ion binding"/>
    <property type="evidence" value="ECO:0007669"/>
    <property type="project" value="InterPro"/>
</dbReference>
<evidence type="ECO:0000256" key="8">
    <source>
        <dbReference type="ARBA" id="ARBA00022670"/>
    </source>
</evidence>
<evidence type="ECO:0000256" key="2">
    <source>
        <dbReference type="ARBA" id="ARBA00001947"/>
    </source>
</evidence>
<evidence type="ECO:0000313" key="13">
    <source>
        <dbReference type="EMBL" id="KAJ7376093.1"/>
    </source>
</evidence>
<dbReference type="GO" id="GO:0008237">
    <property type="term" value="F:metallopeptidase activity"/>
    <property type="evidence" value="ECO:0007669"/>
    <property type="project" value="UniProtKB-KW"/>
</dbReference>
<keyword evidence="10" id="KW-0378">Hydrolase</keyword>
<dbReference type="InterPro" id="IPR023358">
    <property type="entry name" value="Peptidase_M18_dom2"/>
</dbReference>
<dbReference type="AlphaFoldDB" id="A0A9X0CVR9"/>
<dbReference type="EC" id="3.4.11.21" evidence="5"/>
<keyword evidence="8" id="KW-0645">Protease</keyword>
<dbReference type="PANTHER" id="PTHR28570">
    <property type="entry name" value="ASPARTYL AMINOPEPTIDASE"/>
    <property type="match status" value="1"/>
</dbReference>
<dbReference type="PANTHER" id="PTHR28570:SF3">
    <property type="entry name" value="ASPARTYL AMINOPEPTIDASE"/>
    <property type="match status" value="1"/>
</dbReference>
<evidence type="ECO:0000256" key="7">
    <source>
        <dbReference type="ARBA" id="ARBA00022438"/>
    </source>
</evidence>
<dbReference type="Proteomes" id="UP001163046">
    <property type="component" value="Unassembled WGS sequence"/>
</dbReference>
<dbReference type="Gene3D" id="3.40.630.10">
    <property type="entry name" value="Zn peptidases"/>
    <property type="match status" value="1"/>
</dbReference>
<comment type="caution">
    <text evidence="13">The sequence shown here is derived from an EMBL/GenBank/DDBJ whole genome shotgun (WGS) entry which is preliminary data.</text>
</comment>
<dbReference type="InterPro" id="IPR001948">
    <property type="entry name" value="Peptidase_M18"/>
</dbReference>
<sequence length="123" mass="13864">MRVPHLAIHLNRDINDKFSPNKETHLAPILSTCVYEGLVNKPTTDQDSSDKKSKDIKCRSDSHQSVLIKLLTEEISCEKEHILDFDLHLADTQPATLGGALEEFIFSPRLDNQVSCYCALEVK</sequence>
<evidence type="ECO:0000256" key="3">
    <source>
        <dbReference type="ARBA" id="ARBA00008290"/>
    </source>
</evidence>
<dbReference type="Gene3D" id="2.30.250.10">
    <property type="entry name" value="Aminopeptidase i, Domain 2"/>
    <property type="match status" value="1"/>
</dbReference>
<keyword evidence="11" id="KW-0862">Zinc</keyword>
<evidence type="ECO:0000256" key="9">
    <source>
        <dbReference type="ARBA" id="ARBA00022723"/>
    </source>
</evidence>
<evidence type="ECO:0000256" key="10">
    <source>
        <dbReference type="ARBA" id="ARBA00022801"/>
    </source>
</evidence>
<dbReference type="GO" id="GO:0004177">
    <property type="term" value="F:aminopeptidase activity"/>
    <property type="evidence" value="ECO:0007669"/>
    <property type="project" value="UniProtKB-KW"/>
</dbReference>
<comment type="subunit">
    <text evidence="4">Tetrahedron-shaped homododecamer built from six homodimers.</text>
</comment>
<dbReference type="GO" id="GO:0005737">
    <property type="term" value="C:cytoplasm"/>
    <property type="evidence" value="ECO:0007669"/>
    <property type="project" value="UniProtKB-ARBA"/>
</dbReference>
<dbReference type="SUPFAM" id="SSF101821">
    <property type="entry name" value="Aminopeptidase/glucanase lid domain"/>
    <property type="match status" value="1"/>
</dbReference>
<evidence type="ECO:0000256" key="4">
    <source>
        <dbReference type="ARBA" id="ARBA00011395"/>
    </source>
</evidence>
<dbReference type="OrthoDB" id="9880441at2759"/>
<accession>A0A9X0CVR9</accession>
<organism evidence="13 14">
    <name type="scientific">Desmophyllum pertusum</name>
    <dbReference type="NCBI Taxonomy" id="174260"/>
    <lineage>
        <taxon>Eukaryota</taxon>
        <taxon>Metazoa</taxon>
        <taxon>Cnidaria</taxon>
        <taxon>Anthozoa</taxon>
        <taxon>Hexacorallia</taxon>
        <taxon>Scleractinia</taxon>
        <taxon>Caryophylliina</taxon>
        <taxon>Caryophylliidae</taxon>
        <taxon>Desmophyllum</taxon>
    </lineage>
</organism>
<keyword evidence="12" id="KW-0482">Metalloprotease</keyword>
<comment type="similarity">
    <text evidence="3">Belongs to the peptidase M18 family.</text>
</comment>
<gene>
    <name evidence="13" type="ORF">OS493_036856</name>
</gene>
<evidence type="ECO:0000256" key="1">
    <source>
        <dbReference type="ARBA" id="ARBA00001335"/>
    </source>
</evidence>
<name>A0A9X0CVR9_9CNID</name>
<keyword evidence="9" id="KW-0479">Metal-binding</keyword>
<keyword evidence="7" id="KW-0031">Aminopeptidase</keyword>
<protein>
    <recommendedName>
        <fullName evidence="6">Aspartyl aminopeptidase</fullName>
        <ecNumber evidence="5">3.4.11.21</ecNumber>
    </recommendedName>
</protein>
<proteinExistence type="inferred from homology"/>